<evidence type="ECO:0000256" key="3">
    <source>
        <dbReference type="ARBA" id="ARBA00022475"/>
    </source>
</evidence>
<evidence type="ECO:0000256" key="7">
    <source>
        <dbReference type="SAM" id="Phobius"/>
    </source>
</evidence>
<keyword evidence="10" id="KW-1185">Reference proteome</keyword>
<dbReference type="PANTHER" id="PTHR43302:SF5">
    <property type="entry name" value="TRANSPORTER ARSB-RELATED"/>
    <property type="match status" value="1"/>
</dbReference>
<dbReference type="AlphaFoldDB" id="A0A366KA72"/>
<dbReference type="PANTHER" id="PTHR43302">
    <property type="entry name" value="TRANSPORTER ARSB-RELATED"/>
    <property type="match status" value="1"/>
</dbReference>
<comment type="caution">
    <text evidence="9">The sequence shown here is derived from an EMBL/GenBank/DDBJ whole genome shotgun (WGS) entry which is preliminary data.</text>
</comment>
<feature type="transmembrane region" description="Helical" evidence="7">
    <location>
        <begin position="121"/>
        <end position="142"/>
    </location>
</feature>
<evidence type="ECO:0000259" key="8">
    <source>
        <dbReference type="Pfam" id="PF03600"/>
    </source>
</evidence>
<evidence type="ECO:0000313" key="10">
    <source>
        <dbReference type="Proteomes" id="UP000252530"/>
    </source>
</evidence>
<keyword evidence="3" id="KW-1003">Cell membrane</keyword>
<accession>A0A366KA72</accession>
<evidence type="ECO:0000256" key="6">
    <source>
        <dbReference type="ARBA" id="ARBA00023136"/>
    </source>
</evidence>
<feature type="transmembrane region" description="Helical" evidence="7">
    <location>
        <begin position="236"/>
        <end position="262"/>
    </location>
</feature>
<feature type="transmembrane region" description="Helical" evidence="7">
    <location>
        <begin position="337"/>
        <end position="363"/>
    </location>
</feature>
<feature type="transmembrane region" description="Helical" evidence="7">
    <location>
        <begin position="87"/>
        <end position="115"/>
    </location>
</feature>
<evidence type="ECO:0000313" key="9">
    <source>
        <dbReference type="EMBL" id="RBP98237.1"/>
    </source>
</evidence>
<comment type="subcellular location">
    <subcellularLocation>
        <location evidence="1">Cell membrane</location>
        <topology evidence="1">Multi-pass membrane protein</topology>
    </subcellularLocation>
</comment>
<dbReference type="Proteomes" id="UP000252530">
    <property type="component" value="Unassembled WGS sequence"/>
</dbReference>
<keyword evidence="2" id="KW-0813">Transport</keyword>
<keyword evidence="6 7" id="KW-0472">Membrane</keyword>
<evidence type="ECO:0000256" key="5">
    <source>
        <dbReference type="ARBA" id="ARBA00022989"/>
    </source>
</evidence>
<keyword evidence="5 7" id="KW-1133">Transmembrane helix</keyword>
<feature type="transmembrane region" description="Helical" evidence="7">
    <location>
        <begin position="375"/>
        <end position="396"/>
    </location>
</feature>
<feature type="transmembrane region" description="Helical" evidence="7">
    <location>
        <begin position="12"/>
        <end position="31"/>
    </location>
</feature>
<evidence type="ECO:0000256" key="2">
    <source>
        <dbReference type="ARBA" id="ARBA00022448"/>
    </source>
</evidence>
<feature type="transmembrane region" description="Helical" evidence="7">
    <location>
        <begin position="163"/>
        <end position="183"/>
    </location>
</feature>
<organism evidence="9 10">
    <name type="scientific">Bifidobacterium aemilianum</name>
    <dbReference type="NCBI Taxonomy" id="2493120"/>
    <lineage>
        <taxon>Bacteria</taxon>
        <taxon>Bacillati</taxon>
        <taxon>Actinomycetota</taxon>
        <taxon>Actinomycetes</taxon>
        <taxon>Bifidobacteriales</taxon>
        <taxon>Bifidobacteriaceae</taxon>
        <taxon>Bifidobacterium</taxon>
    </lineage>
</organism>
<dbReference type="Pfam" id="PF03600">
    <property type="entry name" value="CitMHS"/>
    <property type="match status" value="1"/>
</dbReference>
<feature type="transmembrane region" description="Helical" evidence="7">
    <location>
        <begin position="274"/>
        <end position="290"/>
    </location>
</feature>
<dbReference type="GO" id="GO:0055085">
    <property type="term" value="P:transmembrane transport"/>
    <property type="evidence" value="ECO:0007669"/>
    <property type="project" value="InterPro"/>
</dbReference>
<protein>
    <submittedName>
        <fullName evidence="9">Anion transporter</fullName>
    </submittedName>
</protein>
<reference evidence="9 10" key="1">
    <citation type="submission" date="2017-10" db="EMBL/GenBank/DDBJ databases">
        <title>Bifidobacterium xylocopum sp. nov. and Bifidobacterium aemilianum sp. nov., from the carpenter bee (Xylocopa violacea) digestive tract.</title>
        <authorList>
            <person name="Alberoni D."/>
            <person name="Baffoni L."/>
            <person name="Di Gioia D."/>
            <person name="Gaggia F."/>
            <person name="Biavati B."/>
        </authorList>
    </citation>
    <scope>NUCLEOTIDE SEQUENCE [LARGE SCALE GENOMIC DNA]</scope>
    <source>
        <strain evidence="9 10">XV10</strain>
    </source>
</reference>
<proteinExistence type="predicted"/>
<dbReference type="EMBL" id="PDCG01000002">
    <property type="protein sequence ID" value="RBP98237.1"/>
    <property type="molecule type" value="Genomic_DNA"/>
</dbReference>
<name>A0A366KA72_9BIFI</name>
<keyword evidence="4 7" id="KW-0812">Transmembrane</keyword>
<feature type="domain" description="Citrate transporter-like" evidence="8">
    <location>
        <begin position="18"/>
        <end position="328"/>
    </location>
</feature>
<dbReference type="InterPro" id="IPR004680">
    <property type="entry name" value="Cit_transptr-like_dom"/>
</dbReference>
<gene>
    <name evidence="9" type="ORF">CRD60_03665</name>
</gene>
<sequence>MRRRLLTLCEGQTVLIAASLLAVVSIFIVTPDRQYLDYVHTNTIGQLVCLMLVVCGFQRIGLFHVIGSRLLNHVSNERGLVLALTSLPFISAMFITNDVALVTFIPFAMAVLVMAHMEERVVLVTALMTIAANTGSMLTPIGNAHNLYLKALSGMSTLGFLRLMAPYTIASALLLVLAIGIAFKHRTITNLSDGDGGPIEKAELASDSAVAKPESIELGSYGAGCVGWRSLVYSLLFVLCLLTVGGLVPIWFMCLVVFGAFLVCDRKAFTQVDWALPLTFIMFFIFIGNMKRVPEFYNLAVALVGQHPLEVSVLSSQFISNVPTTILLSGFCSDWDLLIIGADIGGLGTLIASMASLITYKGVSRAYPQYRKSYLLVYTAVCLVFIAVLLGLSWVIR</sequence>
<dbReference type="OrthoDB" id="3177666at2"/>
<dbReference type="GO" id="GO:0005886">
    <property type="term" value="C:plasma membrane"/>
    <property type="evidence" value="ECO:0007669"/>
    <property type="project" value="UniProtKB-SubCell"/>
</dbReference>
<dbReference type="RefSeq" id="WP_113859921.1">
    <property type="nucleotide sequence ID" value="NZ_PDCG01000002.1"/>
</dbReference>
<evidence type="ECO:0000256" key="1">
    <source>
        <dbReference type="ARBA" id="ARBA00004651"/>
    </source>
</evidence>
<feature type="transmembrane region" description="Helical" evidence="7">
    <location>
        <begin position="43"/>
        <end position="66"/>
    </location>
</feature>
<evidence type="ECO:0000256" key="4">
    <source>
        <dbReference type="ARBA" id="ARBA00022692"/>
    </source>
</evidence>